<dbReference type="PANTHER" id="PTHR12845">
    <property type="entry name" value="GUANINE NUCLEOTIDE EXCHANGE FACTOR"/>
    <property type="match status" value="1"/>
</dbReference>
<feature type="domain" description="PH" evidence="9">
    <location>
        <begin position="705"/>
        <end position="832"/>
    </location>
</feature>
<dbReference type="OrthoDB" id="27593at2759"/>
<dbReference type="InterPro" id="IPR035899">
    <property type="entry name" value="DBL_dom_sf"/>
</dbReference>
<evidence type="ECO:0000256" key="4">
    <source>
        <dbReference type="ARBA" id="ARBA00022658"/>
    </source>
</evidence>
<keyword evidence="4" id="KW-0344">Guanine-nucleotide releasing factor</keyword>
<comment type="caution">
    <text evidence="11">The sequence shown here is derived from an EMBL/GenBank/DDBJ whole genome shotgun (WGS) entry which is preliminary data.</text>
</comment>
<feature type="domain" description="DH" evidence="10">
    <location>
        <begin position="489"/>
        <end position="673"/>
    </location>
</feature>
<feature type="region of interest" description="Disordered" evidence="7">
    <location>
        <begin position="1"/>
        <end position="97"/>
    </location>
</feature>
<dbReference type="InterPro" id="IPR001452">
    <property type="entry name" value="SH3_domain"/>
</dbReference>
<dbReference type="InterPro" id="IPR000219">
    <property type="entry name" value="DH_dom"/>
</dbReference>
<dbReference type="Gene3D" id="2.30.30.40">
    <property type="entry name" value="SH3 Domains"/>
    <property type="match status" value="1"/>
</dbReference>
<dbReference type="InterPro" id="IPR035797">
    <property type="entry name" value="ARHGEF16/ARHGEF26_SH3"/>
</dbReference>
<evidence type="ECO:0000259" key="8">
    <source>
        <dbReference type="PROSITE" id="PS50002"/>
    </source>
</evidence>
<proteinExistence type="predicted"/>
<evidence type="ECO:0000256" key="2">
    <source>
        <dbReference type="ARBA" id="ARBA00022443"/>
    </source>
</evidence>
<keyword evidence="5" id="KW-0966">Cell projection</keyword>
<evidence type="ECO:0000256" key="3">
    <source>
        <dbReference type="ARBA" id="ARBA00022553"/>
    </source>
</evidence>
<evidence type="ECO:0000256" key="1">
    <source>
        <dbReference type="ARBA" id="ARBA00004316"/>
    </source>
</evidence>
<dbReference type="InterPro" id="IPR036028">
    <property type="entry name" value="SH3-like_dom_sf"/>
</dbReference>
<organism evidence="11 12">
    <name type="scientific">Chelydra serpentina</name>
    <name type="common">Snapping turtle</name>
    <name type="synonym">Testudo serpentina</name>
    <dbReference type="NCBI Taxonomy" id="8475"/>
    <lineage>
        <taxon>Eukaryota</taxon>
        <taxon>Metazoa</taxon>
        <taxon>Chordata</taxon>
        <taxon>Craniata</taxon>
        <taxon>Vertebrata</taxon>
        <taxon>Euteleostomi</taxon>
        <taxon>Archelosauria</taxon>
        <taxon>Testudinata</taxon>
        <taxon>Testudines</taxon>
        <taxon>Cryptodira</taxon>
        <taxon>Durocryptodira</taxon>
        <taxon>Americhelydia</taxon>
        <taxon>Chelydroidea</taxon>
        <taxon>Chelydridae</taxon>
        <taxon>Chelydra</taxon>
    </lineage>
</organism>
<evidence type="ECO:0000313" key="11">
    <source>
        <dbReference type="EMBL" id="KAG6939287.1"/>
    </source>
</evidence>
<dbReference type="Gene3D" id="1.20.900.10">
    <property type="entry name" value="Dbl homology (DH) domain"/>
    <property type="match status" value="1"/>
</dbReference>
<dbReference type="InterPro" id="IPR055251">
    <property type="entry name" value="SOS1_NGEF_PH"/>
</dbReference>
<name>A0A8T1TE23_CHESE</name>
<comment type="subcellular location">
    <subcellularLocation>
        <location evidence="1">Cell projection</location>
    </subcellularLocation>
</comment>
<dbReference type="SMART" id="SM00326">
    <property type="entry name" value="SH3"/>
    <property type="match status" value="1"/>
</dbReference>
<dbReference type="SMART" id="SM00325">
    <property type="entry name" value="RhoGEF"/>
    <property type="match status" value="1"/>
</dbReference>
<dbReference type="InterPro" id="IPR047271">
    <property type="entry name" value="Ephexin-like"/>
</dbReference>
<keyword evidence="2 6" id="KW-0728">SH3 domain</keyword>
<dbReference type="FunFam" id="2.30.30.40:FF:000153">
    <property type="entry name" value="rho guanine nucleotide exchange factor 26"/>
    <property type="match status" value="1"/>
</dbReference>
<evidence type="ECO:0000259" key="9">
    <source>
        <dbReference type="PROSITE" id="PS50003"/>
    </source>
</evidence>
<accession>A0A8T1TE23</accession>
<dbReference type="FunFam" id="1.20.900.10:FF:000007">
    <property type="entry name" value="rho guanine nucleotide exchange factor 19"/>
    <property type="match status" value="1"/>
</dbReference>
<dbReference type="Pfam" id="PF00018">
    <property type="entry name" value="SH3_1"/>
    <property type="match status" value="1"/>
</dbReference>
<dbReference type="PROSITE" id="PS50002">
    <property type="entry name" value="SH3"/>
    <property type="match status" value="1"/>
</dbReference>
<evidence type="ECO:0000259" key="10">
    <source>
        <dbReference type="PROSITE" id="PS50010"/>
    </source>
</evidence>
<dbReference type="PROSITE" id="PS50010">
    <property type="entry name" value="DH_2"/>
    <property type="match status" value="1"/>
</dbReference>
<protein>
    <submittedName>
        <fullName evidence="11">Rho guanine nucleotide exchange factor 26</fullName>
    </submittedName>
</protein>
<dbReference type="SUPFAM" id="SSF50044">
    <property type="entry name" value="SH3-domain"/>
    <property type="match status" value="1"/>
</dbReference>
<evidence type="ECO:0000256" key="6">
    <source>
        <dbReference type="PROSITE-ProRule" id="PRU00192"/>
    </source>
</evidence>
<dbReference type="SUPFAM" id="SSF50729">
    <property type="entry name" value="PH domain-like"/>
    <property type="match status" value="1"/>
</dbReference>
<dbReference type="Pfam" id="PF22697">
    <property type="entry name" value="SOS1_NGEF_PH"/>
    <property type="match status" value="1"/>
</dbReference>
<evidence type="ECO:0000256" key="5">
    <source>
        <dbReference type="ARBA" id="ARBA00023273"/>
    </source>
</evidence>
<keyword evidence="12" id="KW-1185">Reference proteome</keyword>
<dbReference type="CDD" id="cd11938">
    <property type="entry name" value="SH3_ARHGEF16_26"/>
    <property type="match status" value="1"/>
</dbReference>
<dbReference type="GO" id="GO:0042995">
    <property type="term" value="C:cell projection"/>
    <property type="evidence" value="ECO:0007669"/>
    <property type="project" value="UniProtKB-SubCell"/>
</dbReference>
<dbReference type="FunFam" id="2.30.29.30:FF:000127">
    <property type="entry name" value="Neuronal guanine nucleotide exchange factor"/>
    <property type="match status" value="1"/>
</dbReference>
<dbReference type="InterPro" id="IPR011993">
    <property type="entry name" value="PH-like_dom_sf"/>
</dbReference>
<dbReference type="PANTHER" id="PTHR12845:SF4">
    <property type="entry name" value="RHO GUANINE NUCLEOTIDE EXCHANGE FACTOR 26"/>
    <property type="match status" value="1"/>
</dbReference>
<dbReference type="Proteomes" id="UP000765507">
    <property type="component" value="Unassembled WGS sequence"/>
</dbReference>
<dbReference type="Pfam" id="PF00621">
    <property type="entry name" value="RhoGEF"/>
    <property type="match status" value="1"/>
</dbReference>
<dbReference type="PROSITE" id="PS50003">
    <property type="entry name" value="PH_DOMAIN"/>
    <property type="match status" value="1"/>
</dbReference>
<dbReference type="EMBL" id="JAHGAV010000012">
    <property type="protein sequence ID" value="KAG6939287.1"/>
    <property type="molecule type" value="Genomic_DNA"/>
</dbReference>
<keyword evidence="3" id="KW-0597">Phosphoprotein</keyword>
<reference evidence="11 12" key="1">
    <citation type="journal article" date="2020" name="G3 (Bethesda)">
        <title>Draft Genome of the Common Snapping Turtle, Chelydra serpentina, a Model for Phenotypic Plasticity in Reptiles.</title>
        <authorList>
            <person name="Das D."/>
            <person name="Singh S.K."/>
            <person name="Bierstedt J."/>
            <person name="Erickson A."/>
            <person name="Galli G.L.J."/>
            <person name="Crossley D.A. 2nd"/>
            <person name="Rhen T."/>
        </authorList>
    </citation>
    <scope>NUCLEOTIDE SEQUENCE [LARGE SCALE GENOMIC DNA]</scope>
    <source>
        <strain evidence="11">KW</strain>
    </source>
</reference>
<sequence>SPLKQSAAGAARRRCTPVPGGGGQRAAVKGERAGTEPLQDLLPPPCASGDPTGFAMDGESEVDFSNNNITPWWKRRSTPHLHPKSKPRPQSYQSPNGVLFTDFPVEDRGTFTVTQPAETIVTSPDNRLVQRSPSSFKPNMGSVPNGKIRSPEYKAVSPQLSSDQASQVLKLVSDNLISFTPSGSVTSPDDTLLHPVMISSQSALNPEHEQTTFMPTPGPLPGNMPSLNNNTVAVLQLQSNHLSKNPEKALVEPSLVSQTAASQQNLTLHKLTSNQNQLPEKQSIVLSTNSPAALKVGKQQIIPRGLASEIKVTNKTSNQNVEPNKRVLKVRSMLEVLNMPLVADGDEREGDMDSPGALRRGLRSTSYRKAVVSGIDFDSSTNFKKKNRMSQPILKAVVEDKEKFSSLGRIKKKALNGQGTFDGEENAVLYQNYKEKALDIDSDEDSESKEQKSEERIVIQYKPLRSTWSQLSVVKKNGLSQTISQEERKRQEAIFEVISSEHSYLLSLEILIRMFKNSKDLSLTMTKTEKHHLFSNITDVCEASKKFFKELEARHQNNIFIEDISDIVEKHTASTFDPYVKYCTNEVYQQRTLQKLLATNPVFKEVLSRIESHEDCRNLPMISFLILPMQRVTRLPLLMDTICQKTPKDSPKYEICKRALKEVSKLVRLCNEGARKMERTEMMYTINKQLEFRIKPFPLVSSSRWLVKRGELTAYVEDTGLFSKRTCKQQVYFFLFNDVLIITKKKSEESYNVTDYSLRDQLLVEQCDSEELNSSPVKNSSTMLYSRQSSTSHLFRLTVLSNHAGEKVELLLGTETQSERARWITALGQNSDRQNADRTTLTQVEIVRTYTAKQLDELSLQVADVVLVYQKVNDGWYEGERLRDGERGWFPMECAKEITCQATIDKNMERMGRLLGLETNV</sequence>
<feature type="non-terminal residue" evidence="11">
    <location>
        <position position="921"/>
    </location>
</feature>
<dbReference type="SUPFAM" id="SSF48065">
    <property type="entry name" value="DBL homology domain (DH-domain)"/>
    <property type="match status" value="1"/>
</dbReference>
<feature type="domain" description="SH3" evidence="8">
    <location>
        <begin position="839"/>
        <end position="900"/>
    </location>
</feature>
<dbReference type="CDD" id="cd00160">
    <property type="entry name" value="RhoGEF"/>
    <property type="match status" value="1"/>
</dbReference>
<dbReference type="InterPro" id="IPR001849">
    <property type="entry name" value="PH_domain"/>
</dbReference>
<dbReference type="GO" id="GO:0005829">
    <property type="term" value="C:cytosol"/>
    <property type="evidence" value="ECO:0007669"/>
    <property type="project" value="UniProtKB-ARBA"/>
</dbReference>
<evidence type="ECO:0000313" key="12">
    <source>
        <dbReference type="Proteomes" id="UP000765507"/>
    </source>
</evidence>
<dbReference type="SMART" id="SM00233">
    <property type="entry name" value="PH"/>
    <property type="match status" value="1"/>
</dbReference>
<dbReference type="CDD" id="cd01221">
    <property type="entry name" value="PH_ephexin"/>
    <property type="match status" value="1"/>
</dbReference>
<feature type="compositionally biased region" description="Basic residues" evidence="7">
    <location>
        <begin position="73"/>
        <end position="87"/>
    </location>
</feature>
<gene>
    <name evidence="11" type="primary">ARHGEF26</name>
    <name evidence="11" type="ORF">G0U57_002523</name>
</gene>
<dbReference type="AlphaFoldDB" id="A0A8T1TE23"/>
<dbReference type="Gene3D" id="2.30.29.30">
    <property type="entry name" value="Pleckstrin-homology domain (PH domain)/Phosphotyrosine-binding domain (PTB)"/>
    <property type="match status" value="1"/>
</dbReference>
<evidence type="ECO:0000256" key="7">
    <source>
        <dbReference type="SAM" id="MobiDB-lite"/>
    </source>
</evidence>
<dbReference type="InterPro" id="IPR047270">
    <property type="entry name" value="PH_ephexin"/>
</dbReference>
<dbReference type="GO" id="GO:0005085">
    <property type="term" value="F:guanyl-nucleotide exchange factor activity"/>
    <property type="evidence" value="ECO:0007669"/>
    <property type="project" value="UniProtKB-KW"/>
</dbReference>